<organism evidence="1 2">
    <name type="scientific">Prunus yedoensis var. nudiflora</name>
    <dbReference type="NCBI Taxonomy" id="2094558"/>
    <lineage>
        <taxon>Eukaryota</taxon>
        <taxon>Viridiplantae</taxon>
        <taxon>Streptophyta</taxon>
        <taxon>Embryophyta</taxon>
        <taxon>Tracheophyta</taxon>
        <taxon>Spermatophyta</taxon>
        <taxon>Magnoliopsida</taxon>
        <taxon>eudicotyledons</taxon>
        <taxon>Gunneridae</taxon>
        <taxon>Pentapetalae</taxon>
        <taxon>rosids</taxon>
        <taxon>fabids</taxon>
        <taxon>Rosales</taxon>
        <taxon>Rosaceae</taxon>
        <taxon>Amygdaloideae</taxon>
        <taxon>Amygdaleae</taxon>
        <taxon>Prunus</taxon>
    </lineage>
</organism>
<dbReference type="Pfam" id="PF05056">
    <property type="entry name" value="DUF674"/>
    <property type="match status" value="1"/>
</dbReference>
<proteinExistence type="predicted"/>
<protein>
    <submittedName>
        <fullName evidence="1">Uncharacterized protein</fullName>
    </submittedName>
</protein>
<comment type="caution">
    <text evidence="1">The sequence shown here is derived from an EMBL/GenBank/DDBJ whole genome shotgun (WGS) entry which is preliminary data.</text>
</comment>
<keyword evidence="2" id="KW-1185">Reference proteome</keyword>
<evidence type="ECO:0000313" key="2">
    <source>
        <dbReference type="Proteomes" id="UP000250321"/>
    </source>
</evidence>
<dbReference type="Proteomes" id="UP000250321">
    <property type="component" value="Unassembled WGS sequence"/>
</dbReference>
<dbReference type="InterPro" id="IPR007750">
    <property type="entry name" value="DUF674"/>
</dbReference>
<accession>A0A314YQ74</accession>
<sequence>MGASFVKESASFIVTYDLRVMSLLSVASNPVFTKLGAMNENSTIEQMNLNIGAHEVSNLLLRYLVSKKPMSETLLKLDPVPIPNLNLSLDQLIIDKY</sequence>
<dbReference type="AlphaFoldDB" id="A0A314YQ74"/>
<reference evidence="1 2" key="1">
    <citation type="submission" date="2018-02" db="EMBL/GenBank/DDBJ databases">
        <title>Draft genome of wild Prunus yedoensis var. nudiflora.</title>
        <authorList>
            <person name="Baek S."/>
            <person name="Kim J.-H."/>
            <person name="Choi K."/>
            <person name="Kim G.-B."/>
            <person name="Cho A."/>
            <person name="Jang H."/>
            <person name="Shin C.-H."/>
            <person name="Yu H.-J."/>
            <person name="Mun J.-H."/>
        </authorList>
    </citation>
    <scope>NUCLEOTIDE SEQUENCE [LARGE SCALE GENOMIC DNA]</scope>
    <source>
        <strain evidence="2">cv. Jeju island</strain>
        <tissue evidence="1">Leaf</tissue>
    </source>
</reference>
<name>A0A314YQ74_PRUYE</name>
<evidence type="ECO:0000313" key="1">
    <source>
        <dbReference type="EMBL" id="PQQ07151.1"/>
    </source>
</evidence>
<gene>
    <name evidence="1" type="ORF">Pyn_13670</name>
</gene>
<dbReference type="EMBL" id="PJQY01000880">
    <property type="protein sequence ID" value="PQQ07151.1"/>
    <property type="molecule type" value="Genomic_DNA"/>
</dbReference>